<keyword evidence="6 7" id="KW-0414">Isoprene biosynthesis</keyword>
<evidence type="ECO:0000256" key="4">
    <source>
        <dbReference type="ARBA" id="ARBA00023004"/>
    </source>
</evidence>
<dbReference type="NCBIfam" id="TIGR00612">
    <property type="entry name" value="ispG_gcpE"/>
    <property type="match status" value="1"/>
</dbReference>
<evidence type="ECO:0000256" key="3">
    <source>
        <dbReference type="ARBA" id="ARBA00023002"/>
    </source>
</evidence>
<feature type="binding site" evidence="7">
    <location>
        <position position="298"/>
    </location>
    <ligand>
        <name>[4Fe-4S] cluster</name>
        <dbReference type="ChEBI" id="CHEBI:49883"/>
    </ligand>
</feature>
<evidence type="ECO:0000259" key="9">
    <source>
        <dbReference type="Pfam" id="PF26540"/>
    </source>
</evidence>
<evidence type="ECO:0000256" key="2">
    <source>
        <dbReference type="ARBA" id="ARBA00022723"/>
    </source>
</evidence>
<sequence length="433" mass="46217">MASKRQIHVGGVPIGGGAPVAVQTMTKTETADLTATMAQIRRVAEAGADIVRCAVPREQDVEALRTIVRESPIPIIADIHFNYTLALKAIDAGAHCIRLNPGNIGGPDKVALVAEKARAAGVPIRIGVNSGSLPRHLHALERENSVEALVTAAVEFVELMETLDFRDFKVSIKSTNVPNTIASNRLLSERIPYPLHLGITEAGTKWSGSLKSSVGLGTLLADGIGDTVRISLSTFHAEEEVKVAWEILKALQLRERGPVLIACPTCGRLQFDMDTVVAEIERRLEAYKDPIEVAVLGCAVNGIGEASHADFGITGAKNEGLIFSRGRALRKVPQEQLVDTLFAEIDKYVASGKQLDVDAAESAEGAAWLQAIEEENAGDMTPERLAALEKAAADAVDSNSLEEMSGRLLDVVAAKARLDEAASPTAGRRFTRS</sequence>
<feature type="domain" description="IspG C-terminal" evidence="9">
    <location>
        <begin position="260"/>
        <end position="347"/>
    </location>
</feature>
<evidence type="ECO:0000256" key="6">
    <source>
        <dbReference type="ARBA" id="ARBA00023229"/>
    </source>
</evidence>
<dbReference type="Gene3D" id="3.30.413.10">
    <property type="entry name" value="Sulfite Reductase Hemoprotein, domain 1"/>
    <property type="match status" value="1"/>
</dbReference>
<name>A0ABU4HV18_9ACTN</name>
<comment type="catalytic activity">
    <reaction evidence="7">
        <text>(2E)-4-hydroxy-3-methylbut-2-enyl diphosphate + oxidized [flavodoxin] + H2O + 2 H(+) = 2-C-methyl-D-erythritol 2,4-cyclic diphosphate + reduced [flavodoxin]</text>
        <dbReference type="Rhea" id="RHEA:43604"/>
        <dbReference type="Rhea" id="RHEA-COMP:10622"/>
        <dbReference type="Rhea" id="RHEA-COMP:10623"/>
        <dbReference type="ChEBI" id="CHEBI:15377"/>
        <dbReference type="ChEBI" id="CHEBI:15378"/>
        <dbReference type="ChEBI" id="CHEBI:57618"/>
        <dbReference type="ChEBI" id="CHEBI:58210"/>
        <dbReference type="ChEBI" id="CHEBI:58483"/>
        <dbReference type="ChEBI" id="CHEBI:128753"/>
        <dbReference type="EC" id="1.17.7.3"/>
    </reaction>
</comment>
<dbReference type="InterPro" id="IPR045854">
    <property type="entry name" value="NO2/SO3_Rdtase_4Fe4S_sf"/>
</dbReference>
<dbReference type="Proteomes" id="UP001284601">
    <property type="component" value="Unassembled WGS sequence"/>
</dbReference>
<dbReference type="PANTHER" id="PTHR30454">
    <property type="entry name" value="4-HYDROXY-3-METHYLBUT-2-EN-1-YL DIPHOSPHATE SYNTHASE"/>
    <property type="match status" value="1"/>
</dbReference>
<reference evidence="11" key="1">
    <citation type="submission" date="2023-07" db="EMBL/GenBank/DDBJ databases">
        <title>Conexibacter stalactiti sp. nov., isolated from stalactites in a lava cave and emended description of the genus Conexibacter.</title>
        <authorList>
            <person name="Lee S.D."/>
        </authorList>
    </citation>
    <scope>NUCLEOTIDE SEQUENCE [LARGE SCALE GENOMIC DNA]</scope>
    <source>
        <strain evidence="11">KCTC 39840</strain>
    </source>
</reference>
<feature type="binding site" evidence="7">
    <location>
        <position position="266"/>
    </location>
    <ligand>
        <name>[4Fe-4S] cluster</name>
        <dbReference type="ChEBI" id="CHEBI:49883"/>
    </ligand>
</feature>
<keyword evidence="3 7" id="KW-0560">Oxidoreductase</keyword>
<comment type="pathway">
    <text evidence="7">Isoprenoid biosynthesis; isopentenyl diphosphate biosynthesis via DXP pathway; isopentenyl diphosphate from 1-deoxy-D-xylulose 5-phosphate: step 5/6.</text>
</comment>
<comment type="cofactor">
    <cofactor evidence="7">
        <name>[4Fe-4S] cluster</name>
        <dbReference type="ChEBI" id="CHEBI:49883"/>
    </cofactor>
    <text evidence="7">Binds 1 [4Fe-4S] cluster.</text>
</comment>
<dbReference type="EMBL" id="JAWSTH010000062">
    <property type="protein sequence ID" value="MDW5596684.1"/>
    <property type="molecule type" value="Genomic_DNA"/>
</dbReference>
<organism evidence="10 11">
    <name type="scientific">Conexibacter stalactiti</name>
    <dbReference type="NCBI Taxonomy" id="1940611"/>
    <lineage>
        <taxon>Bacteria</taxon>
        <taxon>Bacillati</taxon>
        <taxon>Actinomycetota</taxon>
        <taxon>Thermoleophilia</taxon>
        <taxon>Solirubrobacterales</taxon>
        <taxon>Conexibacteraceae</taxon>
        <taxon>Conexibacter</taxon>
    </lineage>
</organism>
<keyword evidence="11" id="KW-1185">Reference proteome</keyword>
<keyword evidence="2 7" id="KW-0479">Metal-binding</keyword>
<evidence type="ECO:0000256" key="1">
    <source>
        <dbReference type="ARBA" id="ARBA00022485"/>
    </source>
</evidence>
<dbReference type="EC" id="1.17.7.3" evidence="7"/>
<dbReference type="SUPFAM" id="SSF51604">
    <property type="entry name" value="Enolase C-terminal domain-like"/>
    <property type="match status" value="1"/>
</dbReference>
<gene>
    <name evidence="7 10" type="primary">ispG</name>
    <name evidence="10" type="synonym">gcpE</name>
    <name evidence="10" type="ORF">R7226_20215</name>
</gene>
<proteinExistence type="inferred from homology"/>
<dbReference type="InterPro" id="IPR011005">
    <property type="entry name" value="Dihydropteroate_synth-like_sf"/>
</dbReference>
<dbReference type="GO" id="GO:0046429">
    <property type="term" value="F:4-hydroxy-3-methylbut-2-en-1-yl diphosphate synthase activity (ferredoxin)"/>
    <property type="evidence" value="ECO:0007669"/>
    <property type="project" value="UniProtKB-EC"/>
</dbReference>
<dbReference type="InterPro" id="IPR004588">
    <property type="entry name" value="IspG_bac-typ"/>
</dbReference>
<dbReference type="HAMAP" id="MF_00159">
    <property type="entry name" value="IspG"/>
    <property type="match status" value="1"/>
</dbReference>
<dbReference type="NCBIfam" id="NF001540">
    <property type="entry name" value="PRK00366.1"/>
    <property type="match status" value="1"/>
</dbReference>
<comment type="function">
    <text evidence="7">Converts 2C-methyl-D-erythritol 2,4-cyclodiphosphate (ME-2,4cPP) into 1-hydroxy-2-methyl-2-(E)-butenyl 4-diphosphate.</text>
</comment>
<keyword evidence="4 7" id="KW-0408">Iron</keyword>
<evidence type="ECO:0000313" key="10">
    <source>
        <dbReference type="EMBL" id="MDW5596684.1"/>
    </source>
</evidence>
<evidence type="ECO:0000256" key="5">
    <source>
        <dbReference type="ARBA" id="ARBA00023014"/>
    </source>
</evidence>
<comment type="caution">
    <text evidence="10">The sequence shown here is derived from an EMBL/GenBank/DDBJ whole genome shotgun (WGS) entry which is preliminary data.</text>
</comment>
<dbReference type="InterPro" id="IPR036849">
    <property type="entry name" value="Enolase-like_C_sf"/>
</dbReference>
<protein>
    <recommendedName>
        <fullName evidence="7">4-hydroxy-3-methylbut-2-en-1-yl diphosphate synthase (flavodoxin)</fullName>
        <ecNumber evidence="7">1.17.7.3</ecNumber>
    </recommendedName>
    <alternativeName>
        <fullName evidence="7">1-hydroxy-2-methyl-2-(E)-butenyl 4-diphosphate synthase</fullName>
    </alternativeName>
</protein>
<accession>A0ABU4HV18</accession>
<dbReference type="PIRSF" id="PIRSF004640">
    <property type="entry name" value="IspG"/>
    <property type="match status" value="1"/>
</dbReference>
<dbReference type="RefSeq" id="WP_318599122.1">
    <property type="nucleotide sequence ID" value="NZ_JAWSTH010000062.1"/>
</dbReference>
<dbReference type="Pfam" id="PF04551">
    <property type="entry name" value="GcpE"/>
    <property type="match status" value="1"/>
</dbReference>
<dbReference type="PANTHER" id="PTHR30454:SF0">
    <property type="entry name" value="4-HYDROXY-3-METHYLBUT-2-EN-1-YL DIPHOSPHATE SYNTHASE (FERREDOXIN), CHLOROPLASTIC"/>
    <property type="match status" value="1"/>
</dbReference>
<evidence type="ECO:0000259" key="8">
    <source>
        <dbReference type="Pfam" id="PF04551"/>
    </source>
</evidence>
<dbReference type="Pfam" id="PF26540">
    <property type="entry name" value="GcpE_C"/>
    <property type="match status" value="1"/>
</dbReference>
<feature type="binding site" evidence="7">
    <location>
        <position position="263"/>
    </location>
    <ligand>
        <name>[4Fe-4S] cluster</name>
        <dbReference type="ChEBI" id="CHEBI:49883"/>
    </ligand>
</feature>
<keyword evidence="5 7" id="KW-0411">Iron-sulfur</keyword>
<feature type="domain" description="IspG TIM-barrel" evidence="8">
    <location>
        <begin position="5"/>
        <end position="245"/>
    </location>
</feature>
<evidence type="ECO:0000313" key="11">
    <source>
        <dbReference type="Proteomes" id="UP001284601"/>
    </source>
</evidence>
<dbReference type="InterPro" id="IPR058578">
    <property type="entry name" value="IspG_TIM"/>
</dbReference>
<dbReference type="Gene3D" id="3.20.20.20">
    <property type="entry name" value="Dihydropteroate synthase-like"/>
    <property type="match status" value="1"/>
</dbReference>
<dbReference type="SUPFAM" id="SSF56014">
    <property type="entry name" value="Nitrite and sulphite reductase 4Fe-4S domain-like"/>
    <property type="match status" value="1"/>
</dbReference>
<feature type="binding site" evidence="7">
    <location>
        <position position="305"/>
    </location>
    <ligand>
        <name>[4Fe-4S] cluster</name>
        <dbReference type="ChEBI" id="CHEBI:49883"/>
    </ligand>
</feature>
<dbReference type="InterPro" id="IPR016425">
    <property type="entry name" value="IspG_bac"/>
</dbReference>
<comment type="similarity">
    <text evidence="7">Belongs to the IspG family.</text>
</comment>
<keyword evidence="1 7" id="KW-0004">4Fe-4S</keyword>
<dbReference type="InterPro" id="IPR058579">
    <property type="entry name" value="IspG_C"/>
</dbReference>
<evidence type="ECO:0000256" key="7">
    <source>
        <dbReference type="HAMAP-Rule" id="MF_00159"/>
    </source>
</evidence>